<comment type="subcellular location">
    <subcellularLocation>
        <location evidence="1">Membrane</location>
        <topology evidence="1">Multi-pass membrane protein</topology>
    </subcellularLocation>
</comment>
<evidence type="ECO:0000256" key="2">
    <source>
        <dbReference type="ARBA" id="ARBA00022692"/>
    </source>
</evidence>
<evidence type="ECO:0000256" key="5">
    <source>
        <dbReference type="SAM" id="Phobius"/>
    </source>
</evidence>
<feature type="transmembrane region" description="Helical" evidence="5">
    <location>
        <begin position="65"/>
        <end position="83"/>
    </location>
</feature>
<keyword evidence="3 5" id="KW-1133">Transmembrane helix</keyword>
<feature type="transmembrane region" description="Helical" evidence="5">
    <location>
        <begin position="42"/>
        <end position="60"/>
    </location>
</feature>
<dbReference type="InterPro" id="IPR032808">
    <property type="entry name" value="DoxX"/>
</dbReference>
<proteinExistence type="predicted"/>
<reference evidence="6" key="1">
    <citation type="submission" date="2018-05" db="EMBL/GenBank/DDBJ databases">
        <authorList>
            <person name="Lanie J.A."/>
            <person name="Ng W.-L."/>
            <person name="Kazmierczak K.M."/>
            <person name="Andrzejewski T.M."/>
            <person name="Davidsen T.M."/>
            <person name="Wayne K.J."/>
            <person name="Tettelin H."/>
            <person name="Glass J.I."/>
            <person name="Rusch D."/>
            <person name="Podicherti R."/>
            <person name="Tsui H.-C.T."/>
            <person name="Winkler M.E."/>
        </authorList>
    </citation>
    <scope>NUCLEOTIDE SEQUENCE</scope>
</reference>
<name>A0A382AE34_9ZZZZ</name>
<evidence type="ECO:0000256" key="1">
    <source>
        <dbReference type="ARBA" id="ARBA00004141"/>
    </source>
</evidence>
<evidence type="ECO:0008006" key="7">
    <source>
        <dbReference type="Google" id="ProtNLM"/>
    </source>
</evidence>
<organism evidence="6">
    <name type="scientific">marine metagenome</name>
    <dbReference type="NCBI Taxonomy" id="408172"/>
    <lineage>
        <taxon>unclassified sequences</taxon>
        <taxon>metagenomes</taxon>
        <taxon>ecological metagenomes</taxon>
    </lineage>
</organism>
<evidence type="ECO:0000313" key="6">
    <source>
        <dbReference type="EMBL" id="SVA99669.1"/>
    </source>
</evidence>
<feature type="transmembrane region" description="Helical" evidence="5">
    <location>
        <begin position="89"/>
        <end position="105"/>
    </location>
</feature>
<accession>A0A382AE34</accession>
<evidence type="ECO:0000256" key="4">
    <source>
        <dbReference type="ARBA" id="ARBA00023136"/>
    </source>
</evidence>
<protein>
    <recommendedName>
        <fullName evidence="7">DoxX family protein</fullName>
    </recommendedName>
</protein>
<dbReference type="Pfam" id="PF13564">
    <property type="entry name" value="DoxX_2"/>
    <property type="match status" value="1"/>
</dbReference>
<keyword evidence="4 5" id="KW-0472">Membrane</keyword>
<sequence>MKWFGTIIPVILGILFLFAGGTKLAGQAMHVESFTDWGYPIWFMYVTGFIETMCAVMLLVSKTRFYGAVLITCTMLGAIATLVMSNQMAQVPIPALLFVLAIITAKKHRPDTGGAIEADPIDISRKAH</sequence>
<gene>
    <name evidence="6" type="ORF">METZ01_LOCUS152523</name>
</gene>
<dbReference type="GO" id="GO:0016020">
    <property type="term" value="C:membrane"/>
    <property type="evidence" value="ECO:0007669"/>
    <property type="project" value="UniProtKB-SubCell"/>
</dbReference>
<dbReference type="EMBL" id="UINC01024962">
    <property type="protein sequence ID" value="SVA99669.1"/>
    <property type="molecule type" value="Genomic_DNA"/>
</dbReference>
<keyword evidence="2 5" id="KW-0812">Transmembrane</keyword>
<dbReference type="AlphaFoldDB" id="A0A382AE34"/>
<evidence type="ECO:0000256" key="3">
    <source>
        <dbReference type="ARBA" id="ARBA00022989"/>
    </source>
</evidence>